<reference evidence="1 2" key="1">
    <citation type="journal article" date="2018" name="Sci. Rep.">
        <title>Extensive genomic diversity among Mycobacterium marinum strains revealed by whole genome sequencing.</title>
        <authorList>
            <person name="Das S."/>
            <person name="Pettersson B.M."/>
            <person name="Behra P.R."/>
            <person name="Mallick A."/>
            <person name="Cheramie M."/>
            <person name="Ramesh M."/>
            <person name="Shirreff L."/>
            <person name="DuCote T."/>
            <person name="Dasgupta S."/>
            <person name="Ennis D.G."/>
            <person name="Kirsebom L.A."/>
        </authorList>
    </citation>
    <scope>NUCLEOTIDE SEQUENCE [LARGE SCALE GENOMIC DNA]</scope>
    <source>
        <strain evidence="1 2">Davis1</strain>
    </source>
</reference>
<organism evidence="1 2">
    <name type="scientific">Mycobacterium marinum</name>
    <dbReference type="NCBI Taxonomy" id="1781"/>
    <lineage>
        <taxon>Bacteria</taxon>
        <taxon>Bacillati</taxon>
        <taxon>Actinomycetota</taxon>
        <taxon>Actinomycetes</taxon>
        <taxon>Mycobacteriales</taxon>
        <taxon>Mycobacteriaceae</taxon>
        <taxon>Mycobacterium</taxon>
        <taxon>Mycobacterium ulcerans group</taxon>
    </lineage>
</organism>
<gene>
    <name evidence="1" type="ORF">DAVIS_04194</name>
</gene>
<dbReference type="EMBL" id="PEDF01000154">
    <property type="protein sequence ID" value="RFZ36069.1"/>
    <property type="molecule type" value="Genomic_DNA"/>
</dbReference>
<evidence type="ECO:0000313" key="2">
    <source>
        <dbReference type="Proteomes" id="UP000257451"/>
    </source>
</evidence>
<protein>
    <submittedName>
        <fullName evidence="1">Uncharacterized protein</fullName>
    </submittedName>
</protein>
<evidence type="ECO:0000313" key="1">
    <source>
        <dbReference type="EMBL" id="RFZ36069.1"/>
    </source>
</evidence>
<sequence>MMRQPFSHYALVTCLFTEAQDLDQISNRGMVEDVYGLHVLAQRLT</sequence>
<name>A0A3E2MRL9_MYCMR</name>
<accession>A0A3E2MRL9</accession>
<comment type="caution">
    <text evidence="1">The sequence shown here is derived from an EMBL/GenBank/DDBJ whole genome shotgun (WGS) entry which is preliminary data.</text>
</comment>
<dbReference type="Proteomes" id="UP000257451">
    <property type="component" value="Unassembled WGS sequence"/>
</dbReference>
<dbReference type="AlphaFoldDB" id="A0A3E2MRL9"/>
<proteinExistence type="predicted"/>